<dbReference type="SUPFAM" id="SSF51430">
    <property type="entry name" value="NAD(P)-linked oxidoreductase"/>
    <property type="match status" value="1"/>
</dbReference>
<accession>A0A366F6R5</accession>
<keyword evidence="1" id="KW-0560">Oxidoreductase</keyword>
<dbReference type="InterPro" id="IPR023210">
    <property type="entry name" value="NADP_OxRdtase_dom"/>
</dbReference>
<evidence type="ECO:0000313" key="4">
    <source>
        <dbReference type="Proteomes" id="UP000253529"/>
    </source>
</evidence>
<comment type="caution">
    <text evidence="3">The sequence shown here is derived from an EMBL/GenBank/DDBJ whole genome shotgun (WGS) entry which is preliminary data.</text>
</comment>
<evidence type="ECO:0000259" key="2">
    <source>
        <dbReference type="Pfam" id="PF00248"/>
    </source>
</evidence>
<evidence type="ECO:0000313" key="3">
    <source>
        <dbReference type="EMBL" id="RBP09836.1"/>
    </source>
</evidence>
<evidence type="ECO:0000256" key="1">
    <source>
        <dbReference type="ARBA" id="ARBA00023002"/>
    </source>
</evidence>
<feature type="domain" description="NADP-dependent oxidoreductase" evidence="2">
    <location>
        <begin position="15"/>
        <end position="307"/>
    </location>
</feature>
<sequence>MQQRRFGADGSVSAVGLGCMSFGGFYGAASEDESLRTLARALELGVDFWDTANVYGDGVSETVIGKFLAEDRGRRARVTLATKFAIRRTPDGKRGFDNSAAHMRESLDASLKRLGVDRVDLYYVHRVDRRIPIEDTVGELARLVEAGKIGAIGLSEVAPDTLRRAHAVHPIAAVQSEYSLWTRNPELGLLQACAETGALFVAFSPLGRGYFSGLLQDVEGFEDFFRHDNPRFQGLNWRRNRDRLEPWLALAKAWAVTPATLAVAWTLAKHPGLVAIPGTRTAGHLEDCAAAADFALDAARLAEIERVLPVGYAAGERYPDAHWAGIEKY</sequence>
<reference evidence="3 4" key="1">
    <citation type="submission" date="2018-06" db="EMBL/GenBank/DDBJ databases">
        <title>Genomic Encyclopedia of Type Strains, Phase IV (KMG-IV): sequencing the most valuable type-strain genomes for metagenomic binning, comparative biology and taxonomic classification.</title>
        <authorList>
            <person name="Goeker M."/>
        </authorList>
    </citation>
    <scope>NUCLEOTIDE SEQUENCE [LARGE SCALE GENOMIC DNA]</scope>
    <source>
        <strain evidence="3 4">DSM 24875</strain>
    </source>
</reference>
<dbReference type="RefSeq" id="WP_113890588.1">
    <property type="nucleotide sequence ID" value="NZ_QNRK01000020.1"/>
</dbReference>
<dbReference type="Proteomes" id="UP000253529">
    <property type="component" value="Unassembled WGS sequence"/>
</dbReference>
<dbReference type="PANTHER" id="PTHR43625:SF40">
    <property type="entry name" value="ALDO-KETO REDUCTASE YAKC [NADP(+)]"/>
    <property type="match status" value="1"/>
</dbReference>
<name>A0A366F6R5_9HYPH</name>
<dbReference type="Gene3D" id="3.20.20.100">
    <property type="entry name" value="NADP-dependent oxidoreductase domain"/>
    <property type="match status" value="1"/>
</dbReference>
<protein>
    <submittedName>
        <fullName evidence="3">Aryl-alcohol dehydrogenase-like predicted oxidoreductase</fullName>
    </submittedName>
</protein>
<proteinExistence type="predicted"/>
<dbReference type="EMBL" id="QNRK01000020">
    <property type="protein sequence ID" value="RBP09836.1"/>
    <property type="molecule type" value="Genomic_DNA"/>
</dbReference>
<dbReference type="GO" id="GO:0016491">
    <property type="term" value="F:oxidoreductase activity"/>
    <property type="evidence" value="ECO:0007669"/>
    <property type="project" value="UniProtKB-KW"/>
</dbReference>
<dbReference type="InterPro" id="IPR036812">
    <property type="entry name" value="NAD(P)_OxRdtase_dom_sf"/>
</dbReference>
<gene>
    <name evidence="3" type="ORF">DFR50_12036</name>
</gene>
<keyword evidence="4" id="KW-1185">Reference proteome</keyword>
<dbReference type="AlphaFoldDB" id="A0A366F6R5"/>
<dbReference type="GO" id="GO:0005737">
    <property type="term" value="C:cytoplasm"/>
    <property type="evidence" value="ECO:0007669"/>
    <property type="project" value="TreeGrafter"/>
</dbReference>
<organism evidence="3 4">
    <name type="scientific">Roseiarcus fermentans</name>
    <dbReference type="NCBI Taxonomy" id="1473586"/>
    <lineage>
        <taxon>Bacteria</taxon>
        <taxon>Pseudomonadati</taxon>
        <taxon>Pseudomonadota</taxon>
        <taxon>Alphaproteobacteria</taxon>
        <taxon>Hyphomicrobiales</taxon>
        <taxon>Roseiarcaceae</taxon>
        <taxon>Roseiarcus</taxon>
    </lineage>
</organism>
<dbReference type="OrthoDB" id="9803483at2"/>
<dbReference type="Pfam" id="PF00248">
    <property type="entry name" value="Aldo_ket_red"/>
    <property type="match status" value="1"/>
</dbReference>
<dbReference type="PANTHER" id="PTHR43625">
    <property type="entry name" value="AFLATOXIN B1 ALDEHYDE REDUCTASE"/>
    <property type="match status" value="1"/>
</dbReference>
<dbReference type="InterPro" id="IPR050791">
    <property type="entry name" value="Aldo-Keto_reductase"/>
</dbReference>